<name>A0A2I0A3D7_9ASPA</name>
<protein>
    <submittedName>
        <fullName evidence="2">Uncharacterized protein</fullName>
    </submittedName>
</protein>
<sequence length="112" mass="12703">MEEGSANVAAVLPYFPILFASFMLSQASLRNSVMKSVYLQTQQLLKPTVKHLLLHKMEEELSGSKWEISSITSIILLTITIMLINISFYIAICFVPDFQVQKYNGNMNPFPE</sequence>
<accession>A0A2I0A3D7</accession>
<feature type="transmembrane region" description="Helical" evidence="1">
    <location>
        <begin position="71"/>
        <end position="92"/>
    </location>
</feature>
<evidence type="ECO:0000313" key="2">
    <source>
        <dbReference type="EMBL" id="PKA50064.1"/>
    </source>
</evidence>
<reference evidence="2 3" key="1">
    <citation type="journal article" date="2017" name="Nature">
        <title>The Apostasia genome and the evolution of orchids.</title>
        <authorList>
            <person name="Zhang G.Q."/>
            <person name="Liu K.W."/>
            <person name="Li Z."/>
            <person name="Lohaus R."/>
            <person name="Hsiao Y.Y."/>
            <person name="Niu S.C."/>
            <person name="Wang J.Y."/>
            <person name="Lin Y.C."/>
            <person name="Xu Q."/>
            <person name="Chen L.J."/>
            <person name="Yoshida K."/>
            <person name="Fujiwara S."/>
            <person name="Wang Z.W."/>
            <person name="Zhang Y.Q."/>
            <person name="Mitsuda N."/>
            <person name="Wang M."/>
            <person name="Liu G.H."/>
            <person name="Pecoraro L."/>
            <person name="Huang H.X."/>
            <person name="Xiao X.J."/>
            <person name="Lin M."/>
            <person name="Wu X.Y."/>
            <person name="Wu W.L."/>
            <person name="Chen Y.Y."/>
            <person name="Chang S.B."/>
            <person name="Sakamoto S."/>
            <person name="Ohme-Takagi M."/>
            <person name="Yagi M."/>
            <person name="Zeng S.J."/>
            <person name="Shen C.Y."/>
            <person name="Yeh C.M."/>
            <person name="Luo Y.B."/>
            <person name="Tsai W.C."/>
            <person name="Van de Peer Y."/>
            <person name="Liu Z.J."/>
        </authorList>
    </citation>
    <scope>NUCLEOTIDE SEQUENCE [LARGE SCALE GENOMIC DNA]</scope>
    <source>
        <strain evidence="3">cv. Shenzhen</strain>
        <tissue evidence="2">Stem</tissue>
    </source>
</reference>
<evidence type="ECO:0000313" key="3">
    <source>
        <dbReference type="Proteomes" id="UP000236161"/>
    </source>
</evidence>
<dbReference type="Proteomes" id="UP000236161">
    <property type="component" value="Unassembled WGS sequence"/>
</dbReference>
<evidence type="ECO:0000256" key="1">
    <source>
        <dbReference type="SAM" id="Phobius"/>
    </source>
</evidence>
<organism evidence="2 3">
    <name type="scientific">Apostasia shenzhenica</name>
    <dbReference type="NCBI Taxonomy" id="1088818"/>
    <lineage>
        <taxon>Eukaryota</taxon>
        <taxon>Viridiplantae</taxon>
        <taxon>Streptophyta</taxon>
        <taxon>Embryophyta</taxon>
        <taxon>Tracheophyta</taxon>
        <taxon>Spermatophyta</taxon>
        <taxon>Magnoliopsida</taxon>
        <taxon>Liliopsida</taxon>
        <taxon>Asparagales</taxon>
        <taxon>Orchidaceae</taxon>
        <taxon>Apostasioideae</taxon>
        <taxon>Apostasia</taxon>
    </lineage>
</organism>
<keyword evidence="3" id="KW-1185">Reference proteome</keyword>
<gene>
    <name evidence="2" type="ORF">AXF42_Ash021095</name>
</gene>
<keyword evidence="1" id="KW-0472">Membrane</keyword>
<proteinExistence type="predicted"/>
<dbReference type="EMBL" id="KZ452032">
    <property type="protein sequence ID" value="PKA50064.1"/>
    <property type="molecule type" value="Genomic_DNA"/>
</dbReference>
<feature type="transmembrane region" description="Helical" evidence="1">
    <location>
        <begin position="6"/>
        <end position="25"/>
    </location>
</feature>
<dbReference type="AlphaFoldDB" id="A0A2I0A3D7"/>
<keyword evidence="1" id="KW-1133">Transmembrane helix</keyword>
<keyword evidence="1" id="KW-0812">Transmembrane</keyword>